<accession>A0A6H2DJR8</accession>
<evidence type="ECO:0000256" key="2">
    <source>
        <dbReference type="ARBA" id="ARBA00023125"/>
    </source>
</evidence>
<dbReference type="GO" id="GO:0015074">
    <property type="term" value="P:DNA integration"/>
    <property type="evidence" value="ECO:0007669"/>
    <property type="project" value="UniProtKB-KW"/>
</dbReference>
<dbReference type="Gene3D" id="3.40.50.1390">
    <property type="entry name" value="Resolvase, N-terminal catalytic domain"/>
    <property type="match status" value="1"/>
</dbReference>
<dbReference type="PANTHER" id="PTHR30461">
    <property type="entry name" value="DNA-INVERTASE FROM LAMBDOID PROPHAGE"/>
    <property type="match status" value="1"/>
</dbReference>
<proteinExistence type="predicted"/>
<evidence type="ECO:0000313" key="9">
    <source>
        <dbReference type="Proteomes" id="UP000501600"/>
    </source>
</evidence>
<evidence type="ECO:0000256" key="3">
    <source>
        <dbReference type="ARBA" id="ARBA00023172"/>
    </source>
</evidence>
<gene>
    <name evidence="8" type="ORF">HF685_06235</name>
</gene>
<evidence type="ECO:0000256" key="5">
    <source>
        <dbReference type="PROSITE-ProRule" id="PRU10137"/>
    </source>
</evidence>
<dbReference type="Pfam" id="PF13408">
    <property type="entry name" value="Zn_ribbon_recom"/>
    <property type="match status" value="1"/>
</dbReference>
<dbReference type="PANTHER" id="PTHR30461:SF23">
    <property type="entry name" value="DNA RECOMBINASE-RELATED"/>
    <property type="match status" value="1"/>
</dbReference>
<dbReference type="InterPro" id="IPR006119">
    <property type="entry name" value="Resolv_N"/>
</dbReference>
<evidence type="ECO:0000259" key="7">
    <source>
        <dbReference type="PROSITE" id="PS51737"/>
    </source>
</evidence>
<protein>
    <submittedName>
        <fullName evidence="8">Recombinase family protein</fullName>
    </submittedName>
</protein>
<keyword evidence="3" id="KW-0233">DNA recombination</keyword>
<dbReference type="Gene3D" id="3.90.1750.20">
    <property type="entry name" value="Putative Large Serine Recombinase, Chain B, Domain 2"/>
    <property type="match status" value="1"/>
</dbReference>
<keyword evidence="2" id="KW-0238">DNA-binding</keyword>
<keyword evidence="9" id="KW-1185">Reference proteome</keyword>
<dbReference type="InterPro" id="IPR011109">
    <property type="entry name" value="DNA_bind_recombinase_dom"/>
</dbReference>
<dbReference type="InterPro" id="IPR006118">
    <property type="entry name" value="Recombinase_CS"/>
</dbReference>
<name>A0A6H2DJR8_9SPHN</name>
<dbReference type="Proteomes" id="UP000501600">
    <property type="component" value="Chromosome"/>
</dbReference>
<dbReference type="GO" id="GO:0003677">
    <property type="term" value="F:DNA binding"/>
    <property type="evidence" value="ECO:0007669"/>
    <property type="project" value="UniProtKB-KW"/>
</dbReference>
<dbReference type="CDD" id="cd00338">
    <property type="entry name" value="Ser_Recombinase"/>
    <property type="match status" value="1"/>
</dbReference>
<sequence length="513" mass="57910">MKRCYAYIRVSTLRQGEGVSLESQREAITDFASRQNLSITHWFEEKETAAKCGRPIFTRMVKELRQGRADALIIHKLDRLTRNLTEYAKIGELIDSGIDVHTAVDSLDFRSRGGRLTAEIQAVIAADYVRNLREETLKGMNGRLKQGLYPFRAPIGYIDTGRGQAKTLDPERASLLQQAFELYATRQYSMKTLLPKLQAMGLTNRVGGRLSLHGLETLLDNPFYTGVIRIKRTGKSFPGVHERLISPALYERVQEIKSGKAGPKVTKHNHTYQGLFRCGLCAGPMVPEKQKQFVYYRCPARDCDTKTVREDVLVDAIETCLSQAELTEANAKDAIAAIERWVEKAQHSDEDTGLKLRKDNLAARQHRLTDALVDGMIDKDTFNERKQGLLLEAETLQKEQSSAANYTAKAAHLRSIIELTKSLQKSHEMADRGQKQRIVEITTSNRVVIGKNVYLEPQNWLLEVQNLASTPSGDPSRIEDRTKVRGTNALFGTDRILELGHLLIEKTKPWYDS</sequence>
<dbReference type="InterPro" id="IPR036162">
    <property type="entry name" value="Resolvase-like_N_sf"/>
</dbReference>
<dbReference type="AlphaFoldDB" id="A0A6H2DJR8"/>
<dbReference type="SMART" id="SM00857">
    <property type="entry name" value="Resolvase"/>
    <property type="match status" value="1"/>
</dbReference>
<dbReference type="EMBL" id="CP051217">
    <property type="protein sequence ID" value="QJB68922.1"/>
    <property type="molecule type" value="Genomic_DNA"/>
</dbReference>
<dbReference type="Pfam" id="PF07508">
    <property type="entry name" value="Recombinase"/>
    <property type="match status" value="1"/>
</dbReference>
<dbReference type="PROSITE" id="PS00397">
    <property type="entry name" value="RECOMBINASES_1"/>
    <property type="match status" value="1"/>
</dbReference>
<keyword evidence="1" id="KW-0229">DNA integration</keyword>
<dbReference type="PROSITE" id="PS51736">
    <property type="entry name" value="RECOMBINASES_3"/>
    <property type="match status" value="1"/>
</dbReference>
<dbReference type="InterPro" id="IPR038109">
    <property type="entry name" value="DNA_bind_recomb_sf"/>
</dbReference>
<dbReference type="InterPro" id="IPR025827">
    <property type="entry name" value="Zn_ribbon_recom_dom"/>
</dbReference>
<evidence type="ECO:0000256" key="1">
    <source>
        <dbReference type="ARBA" id="ARBA00022908"/>
    </source>
</evidence>
<evidence type="ECO:0000313" key="8">
    <source>
        <dbReference type="EMBL" id="QJB68922.1"/>
    </source>
</evidence>
<feature type="domain" description="Resolvase/invertase-type recombinase catalytic" evidence="6">
    <location>
        <begin position="3"/>
        <end position="147"/>
    </location>
</feature>
<dbReference type="PROSITE" id="PS51737">
    <property type="entry name" value="RECOMBINASE_DNA_BIND"/>
    <property type="match status" value="1"/>
</dbReference>
<evidence type="ECO:0000256" key="4">
    <source>
        <dbReference type="PIRSR" id="PIRSR606118-50"/>
    </source>
</evidence>
<dbReference type="SUPFAM" id="SSF53041">
    <property type="entry name" value="Resolvase-like"/>
    <property type="match status" value="1"/>
</dbReference>
<dbReference type="GO" id="GO:0000150">
    <property type="term" value="F:DNA strand exchange activity"/>
    <property type="evidence" value="ECO:0007669"/>
    <property type="project" value="InterPro"/>
</dbReference>
<feature type="domain" description="Recombinase" evidence="7">
    <location>
        <begin position="154"/>
        <end position="263"/>
    </location>
</feature>
<feature type="active site" description="O-(5'-phospho-DNA)-serine intermediate" evidence="4 5">
    <location>
        <position position="11"/>
    </location>
</feature>
<organism evidence="8 9">
    <name type="scientific">Parasphingorhabdus halotolerans</name>
    <dbReference type="NCBI Taxonomy" id="2725558"/>
    <lineage>
        <taxon>Bacteria</taxon>
        <taxon>Pseudomonadati</taxon>
        <taxon>Pseudomonadota</taxon>
        <taxon>Alphaproteobacteria</taxon>
        <taxon>Sphingomonadales</taxon>
        <taxon>Sphingomonadaceae</taxon>
        <taxon>Parasphingorhabdus</taxon>
    </lineage>
</organism>
<dbReference type="Pfam" id="PF00239">
    <property type="entry name" value="Resolvase"/>
    <property type="match status" value="1"/>
</dbReference>
<reference evidence="8 9" key="1">
    <citation type="submission" date="2020-04" db="EMBL/GenBank/DDBJ databases">
        <title>Genome sequence for Sphingorhabdus sp. strain M1.</title>
        <authorList>
            <person name="Park S.-J."/>
        </authorList>
    </citation>
    <scope>NUCLEOTIDE SEQUENCE [LARGE SCALE GENOMIC DNA]</scope>
    <source>
        <strain evidence="8 9">JK6</strain>
    </source>
</reference>
<dbReference type="InterPro" id="IPR050639">
    <property type="entry name" value="SSR_resolvase"/>
</dbReference>
<evidence type="ECO:0000259" key="6">
    <source>
        <dbReference type="PROSITE" id="PS51736"/>
    </source>
</evidence>
<dbReference type="RefSeq" id="WP_168818764.1">
    <property type="nucleotide sequence ID" value="NZ_CP051217.1"/>
</dbReference>
<dbReference type="KEGG" id="phao:HF685_06235"/>